<dbReference type="SMART" id="SM00060">
    <property type="entry name" value="FN3"/>
    <property type="match status" value="1"/>
</dbReference>
<dbReference type="InterPro" id="IPR036116">
    <property type="entry name" value="FN3_sf"/>
</dbReference>
<proteinExistence type="predicted"/>
<gene>
    <name evidence="4" type="ORF">BECKFM1743A_GA0114220_110371</name>
    <name evidence="3" type="ORF">BECKFM1743C_GA0114222_109071</name>
</gene>
<organism evidence="3">
    <name type="scientific">Candidatus Kentrum sp. FM</name>
    <dbReference type="NCBI Taxonomy" id="2126340"/>
    <lineage>
        <taxon>Bacteria</taxon>
        <taxon>Pseudomonadati</taxon>
        <taxon>Pseudomonadota</taxon>
        <taxon>Gammaproteobacteria</taxon>
        <taxon>Candidatus Kentrum</taxon>
    </lineage>
</organism>
<protein>
    <submittedName>
        <fullName evidence="3">Fibronectin type III domain-containing protein</fullName>
    </submittedName>
</protein>
<dbReference type="Gene3D" id="2.60.40.10">
    <property type="entry name" value="Immunoglobulins"/>
    <property type="match status" value="1"/>
</dbReference>
<keyword evidence="1" id="KW-0175">Coiled coil</keyword>
<feature type="domain" description="Fibronectin type-III" evidence="2">
    <location>
        <begin position="115"/>
        <end position="202"/>
    </location>
</feature>
<sequence length="202" mass="21770">MARFPEEESKLLELAKNMVRGLTDNSPTYPAPPTGPLDLDAKINACEQAKEDVAALQAALKLAFDAKEAAVTDLTDCVKRNLRYAESTVGDDDAKLSLVGWGARRPPTPLEAPGQASTLKATEQGDDWLTLTWTRPAAGGKVGHYCIECREHGENDWALVKTTMDTEVTLTGQERGKTLEYRVVTANRAGQGEGSNAVSVVL</sequence>
<dbReference type="PROSITE" id="PS50853">
    <property type="entry name" value="FN3"/>
    <property type="match status" value="1"/>
</dbReference>
<dbReference type="CDD" id="cd00063">
    <property type="entry name" value="FN3"/>
    <property type="match status" value="1"/>
</dbReference>
<dbReference type="EMBL" id="CAADFA010000907">
    <property type="protein sequence ID" value="VFJ76076.1"/>
    <property type="molecule type" value="Genomic_DNA"/>
</dbReference>
<evidence type="ECO:0000313" key="3">
    <source>
        <dbReference type="EMBL" id="VFJ76076.1"/>
    </source>
</evidence>
<reference evidence="3" key="1">
    <citation type="submission" date="2019-02" db="EMBL/GenBank/DDBJ databases">
        <authorList>
            <person name="Gruber-Vodicka R. H."/>
            <person name="Seah K. B. B."/>
        </authorList>
    </citation>
    <scope>NUCLEOTIDE SEQUENCE</scope>
    <source>
        <strain evidence="4">BECK_BZ163</strain>
        <strain evidence="3">BECK_BZ165</strain>
    </source>
</reference>
<accession>A0A450U1A8</accession>
<dbReference type="InterPro" id="IPR013783">
    <property type="entry name" value="Ig-like_fold"/>
</dbReference>
<dbReference type="Pfam" id="PF00041">
    <property type="entry name" value="fn3"/>
    <property type="match status" value="1"/>
</dbReference>
<dbReference type="AlphaFoldDB" id="A0A450U1A8"/>
<dbReference type="EMBL" id="CAADEZ010001035">
    <property type="protein sequence ID" value="VFJ77842.1"/>
    <property type="molecule type" value="Genomic_DNA"/>
</dbReference>
<evidence type="ECO:0000259" key="2">
    <source>
        <dbReference type="PROSITE" id="PS50853"/>
    </source>
</evidence>
<evidence type="ECO:0000256" key="1">
    <source>
        <dbReference type="SAM" id="Coils"/>
    </source>
</evidence>
<feature type="coiled-coil region" evidence="1">
    <location>
        <begin position="39"/>
        <end position="66"/>
    </location>
</feature>
<name>A0A450U1A8_9GAMM</name>
<evidence type="ECO:0000313" key="4">
    <source>
        <dbReference type="EMBL" id="VFJ77842.1"/>
    </source>
</evidence>
<dbReference type="InterPro" id="IPR003961">
    <property type="entry name" value="FN3_dom"/>
</dbReference>
<dbReference type="SUPFAM" id="SSF49265">
    <property type="entry name" value="Fibronectin type III"/>
    <property type="match status" value="1"/>
</dbReference>